<dbReference type="AlphaFoldDB" id="A0A256ILD5"/>
<sequence>MFTCSMIGKCKSMLASEDAVSPVIGVILMVAVTVVLAAVIAGFVFGLGGNLSESPPNAQFEYTVAQAQDPATGNDVTLVQIWHDGGESVDGQLDVTFSQAPEGEMNGSAYGFEDTAPSEMRITGFDPGGVDPNASPGSVTGLQISVDEPRQAGDNLLTMAYDGSQDVSGTELRVTWVSDDGSTSATLDEHTVE</sequence>
<keyword evidence="1" id="KW-0472">Membrane</keyword>
<evidence type="ECO:0000256" key="1">
    <source>
        <dbReference type="SAM" id="Phobius"/>
    </source>
</evidence>
<name>A0A256ILD5_9EURY</name>
<feature type="domain" description="Archaeal Type IV pilin N-terminal" evidence="2">
    <location>
        <begin position="18"/>
        <end position="91"/>
    </location>
</feature>
<dbReference type="Proteomes" id="UP000216308">
    <property type="component" value="Unassembled WGS sequence"/>
</dbReference>
<dbReference type="EMBL" id="NHPJ01000072">
    <property type="protein sequence ID" value="OYR56962.1"/>
    <property type="molecule type" value="Genomic_DNA"/>
</dbReference>
<reference evidence="3 4" key="1">
    <citation type="journal article" date="2014" name="Front. Microbiol.">
        <title>Population and genomic analysis of the genus Halorubrum.</title>
        <authorList>
            <person name="Fullmer M.S."/>
            <person name="Soucy S.M."/>
            <person name="Swithers K.S."/>
            <person name="Makkay A.M."/>
            <person name="Wheeler R."/>
            <person name="Ventosa A."/>
            <person name="Gogarten J.P."/>
            <person name="Papke R.T."/>
        </authorList>
    </citation>
    <scope>NUCLEOTIDE SEQUENCE [LARGE SCALE GENOMIC DNA]</scope>
    <source>
        <strain evidence="3 4">Cb34</strain>
    </source>
</reference>
<organism evidence="3 4">
    <name type="scientific">Halorubrum halodurans</name>
    <dbReference type="NCBI Taxonomy" id="1383851"/>
    <lineage>
        <taxon>Archaea</taxon>
        <taxon>Methanobacteriati</taxon>
        <taxon>Methanobacteriota</taxon>
        <taxon>Stenosarchaea group</taxon>
        <taxon>Halobacteria</taxon>
        <taxon>Halobacteriales</taxon>
        <taxon>Haloferacaceae</taxon>
        <taxon>Halorubrum</taxon>
    </lineage>
</organism>
<keyword evidence="1" id="KW-0812">Transmembrane</keyword>
<dbReference type="InterPro" id="IPR013373">
    <property type="entry name" value="Flagellin/pilin_N_arc"/>
</dbReference>
<feature type="transmembrane region" description="Helical" evidence="1">
    <location>
        <begin position="23"/>
        <end position="47"/>
    </location>
</feature>
<evidence type="ECO:0000313" key="4">
    <source>
        <dbReference type="Proteomes" id="UP000216308"/>
    </source>
</evidence>
<dbReference type="Pfam" id="PF07790">
    <property type="entry name" value="Pilin_N"/>
    <property type="match status" value="1"/>
</dbReference>
<dbReference type="NCBIfam" id="TIGR02537">
    <property type="entry name" value="arch_flag_Nterm"/>
    <property type="match status" value="1"/>
</dbReference>
<dbReference type="InterPro" id="IPR012859">
    <property type="entry name" value="Pilin_N_archaeal"/>
</dbReference>
<proteinExistence type="predicted"/>
<evidence type="ECO:0000313" key="3">
    <source>
        <dbReference type="EMBL" id="OYR56962.1"/>
    </source>
</evidence>
<keyword evidence="1" id="KW-1133">Transmembrane helix</keyword>
<comment type="caution">
    <text evidence="3">The sequence shown here is derived from an EMBL/GenBank/DDBJ whole genome shotgun (WGS) entry which is preliminary data.</text>
</comment>
<accession>A0A256ILD5</accession>
<gene>
    <name evidence="3" type="ORF">DJ70_07040</name>
</gene>
<evidence type="ECO:0000259" key="2">
    <source>
        <dbReference type="Pfam" id="PF07790"/>
    </source>
</evidence>
<protein>
    <recommendedName>
        <fullName evidence="2">Archaeal Type IV pilin N-terminal domain-containing protein</fullName>
    </recommendedName>
</protein>
<keyword evidence="4" id="KW-1185">Reference proteome</keyword>